<dbReference type="EMBL" id="CARXXK010000001">
    <property type="protein sequence ID" value="CAI6343004.1"/>
    <property type="molecule type" value="Genomic_DNA"/>
</dbReference>
<dbReference type="Proteomes" id="UP001160148">
    <property type="component" value="Unassembled WGS sequence"/>
</dbReference>
<organism evidence="2 3">
    <name type="scientific">Macrosiphum euphorbiae</name>
    <name type="common">potato aphid</name>
    <dbReference type="NCBI Taxonomy" id="13131"/>
    <lineage>
        <taxon>Eukaryota</taxon>
        <taxon>Metazoa</taxon>
        <taxon>Ecdysozoa</taxon>
        <taxon>Arthropoda</taxon>
        <taxon>Hexapoda</taxon>
        <taxon>Insecta</taxon>
        <taxon>Pterygota</taxon>
        <taxon>Neoptera</taxon>
        <taxon>Paraneoptera</taxon>
        <taxon>Hemiptera</taxon>
        <taxon>Sternorrhyncha</taxon>
        <taxon>Aphidomorpha</taxon>
        <taxon>Aphidoidea</taxon>
        <taxon>Aphididae</taxon>
        <taxon>Macrosiphini</taxon>
        <taxon>Macrosiphum</taxon>
    </lineage>
</organism>
<feature type="compositionally biased region" description="Basic and acidic residues" evidence="1">
    <location>
        <begin position="40"/>
        <end position="52"/>
    </location>
</feature>
<sequence length="80" mass="9094">MKRRVETKSGKKSTVEEDRCENNDNLLPVKRQLFGRRRQWRDDWTGRKEGRGGGDLSPGPTYRDTAAAATERTGRASSIE</sequence>
<comment type="caution">
    <text evidence="2">The sequence shown here is derived from an EMBL/GenBank/DDBJ whole genome shotgun (WGS) entry which is preliminary data.</text>
</comment>
<evidence type="ECO:0000313" key="2">
    <source>
        <dbReference type="EMBL" id="CAI6343004.1"/>
    </source>
</evidence>
<dbReference type="AlphaFoldDB" id="A0AAV0VFL9"/>
<evidence type="ECO:0000256" key="1">
    <source>
        <dbReference type="SAM" id="MobiDB-lite"/>
    </source>
</evidence>
<reference evidence="2 3" key="1">
    <citation type="submission" date="2023-01" db="EMBL/GenBank/DDBJ databases">
        <authorList>
            <person name="Whitehead M."/>
        </authorList>
    </citation>
    <scope>NUCLEOTIDE SEQUENCE [LARGE SCALE GENOMIC DNA]</scope>
</reference>
<feature type="region of interest" description="Disordered" evidence="1">
    <location>
        <begin position="37"/>
        <end position="80"/>
    </location>
</feature>
<name>A0AAV0VFL9_9HEMI</name>
<evidence type="ECO:0000313" key="3">
    <source>
        <dbReference type="Proteomes" id="UP001160148"/>
    </source>
</evidence>
<feature type="region of interest" description="Disordered" evidence="1">
    <location>
        <begin position="1"/>
        <end position="25"/>
    </location>
</feature>
<accession>A0AAV0VFL9</accession>
<proteinExistence type="predicted"/>
<gene>
    <name evidence="2" type="ORF">MEUPH1_LOCUS327</name>
</gene>
<feature type="compositionally biased region" description="Basic and acidic residues" evidence="1">
    <location>
        <begin position="1"/>
        <end position="22"/>
    </location>
</feature>
<protein>
    <submittedName>
        <fullName evidence="2">Uncharacterized protein</fullName>
    </submittedName>
</protein>
<keyword evidence="3" id="KW-1185">Reference proteome</keyword>